<dbReference type="InterPro" id="IPR007742">
    <property type="entry name" value="NosD_dom"/>
</dbReference>
<proteinExistence type="predicted"/>
<evidence type="ECO:0000259" key="3">
    <source>
        <dbReference type="SMART" id="SM00722"/>
    </source>
</evidence>
<feature type="signal peptide" evidence="2">
    <location>
        <begin position="1"/>
        <end position="23"/>
    </location>
</feature>
<dbReference type="InterPro" id="IPR051550">
    <property type="entry name" value="SCF-Subunits/Alg-Epimerases"/>
</dbReference>
<dbReference type="InterPro" id="IPR006626">
    <property type="entry name" value="PbH1"/>
</dbReference>
<evidence type="ECO:0000313" key="4">
    <source>
        <dbReference type="EMBL" id="MFA9460048.1"/>
    </source>
</evidence>
<dbReference type="Gene3D" id="2.160.20.10">
    <property type="entry name" value="Single-stranded right-handed beta-helix, Pectin lyase-like"/>
    <property type="match status" value="1"/>
</dbReference>
<feature type="domain" description="Carbohydrate-binding/sugar hydrolysis" evidence="3">
    <location>
        <begin position="41"/>
        <end position="190"/>
    </location>
</feature>
<dbReference type="InterPro" id="IPR012334">
    <property type="entry name" value="Pectin_lyas_fold"/>
</dbReference>
<feature type="domain" description="Carbohydrate-binding/sugar hydrolysis" evidence="3">
    <location>
        <begin position="197"/>
        <end position="358"/>
    </location>
</feature>
<dbReference type="InterPro" id="IPR011050">
    <property type="entry name" value="Pectin_lyase_fold/virulence"/>
</dbReference>
<dbReference type="PANTHER" id="PTHR22990:SF15">
    <property type="entry name" value="F-BOX ONLY PROTEIN 10"/>
    <property type="match status" value="1"/>
</dbReference>
<evidence type="ECO:0000313" key="5">
    <source>
        <dbReference type="Proteomes" id="UP001575181"/>
    </source>
</evidence>
<keyword evidence="1" id="KW-0677">Repeat</keyword>
<sequence length="417" mass="46278">MRIFRHLPGLLALLCTVSLPLSAAEVRPAPGESLQTVVARAAEGDTVVVPAGRHPVNNLTLTKPLTLLGREGAVLDGGGSGDVIRVSAPGIAIRNLEIRDSGMDLNAMNAGVFVEQEAAGTRIEECFIDHTAWGVWVDGAHAPVIRGNRIHGNTEVVSPERGNGIQLWNVSGALVADNEVWETRDGIYIEVSHGGNVIHANHFHHLRYGVHYMYSHRNEVTGNRTNNTRAGYALMMSDGLEVHHNRSDGDEDYGFLLNYVKKSAIHHNRVAPGPEKCAFVYNAQYNDLHQNRFKGCEVGIHLTAGSFHNRIHRNAFLHSRNQVKYVGNREQEWSLDGRGNYWSDYMGWDTNGDGVGDIPYRPNDVVDRLVWKYPLARILLKSPAVQTLRWIQRQFPALRNPGVTDRHPLMDPQGIGS</sequence>
<dbReference type="RefSeq" id="WP_373654823.1">
    <property type="nucleotide sequence ID" value="NZ_JBGUAW010000002.1"/>
</dbReference>
<dbReference type="PANTHER" id="PTHR22990">
    <property type="entry name" value="F-BOX ONLY PROTEIN"/>
    <property type="match status" value="1"/>
</dbReference>
<gene>
    <name evidence="4" type="ORF">ACERLL_04345</name>
</gene>
<dbReference type="InterPro" id="IPR006633">
    <property type="entry name" value="Carb-bd_sugar_hydrolysis-dom"/>
</dbReference>
<dbReference type="InterPro" id="IPR026464">
    <property type="entry name" value="NosD_copper_fam"/>
</dbReference>
<keyword evidence="5" id="KW-1185">Reference proteome</keyword>
<evidence type="ECO:0000256" key="2">
    <source>
        <dbReference type="SAM" id="SignalP"/>
    </source>
</evidence>
<feature type="chain" id="PRO_5046397379" evidence="2">
    <location>
        <begin position="24"/>
        <end position="417"/>
    </location>
</feature>
<dbReference type="Proteomes" id="UP001575181">
    <property type="component" value="Unassembled WGS sequence"/>
</dbReference>
<organism evidence="4 5">
    <name type="scientific">Thiohalorhabdus methylotrophus</name>
    <dbReference type="NCBI Taxonomy" id="3242694"/>
    <lineage>
        <taxon>Bacteria</taxon>
        <taxon>Pseudomonadati</taxon>
        <taxon>Pseudomonadota</taxon>
        <taxon>Gammaproteobacteria</taxon>
        <taxon>Thiohalorhabdales</taxon>
        <taxon>Thiohalorhabdaceae</taxon>
        <taxon>Thiohalorhabdus</taxon>
    </lineage>
</organism>
<accession>A0ABV4TRT1</accession>
<dbReference type="Pfam" id="PF05048">
    <property type="entry name" value="NosD"/>
    <property type="match status" value="1"/>
</dbReference>
<dbReference type="SUPFAM" id="SSF51126">
    <property type="entry name" value="Pectin lyase-like"/>
    <property type="match status" value="1"/>
</dbReference>
<dbReference type="SMART" id="SM00710">
    <property type="entry name" value="PbH1"/>
    <property type="match status" value="8"/>
</dbReference>
<dbReference type="EMBL" id="JBGUAW010000002">
    <property type="protein sequence ID" value="MFA9460048.1"/>
    <property type="molecule type" value="Genomic_DNA"/>
</dbReference>
<dbReference type="NCBIfam" id="TIGR04247">
    <property type="entry name" value="NosD_copper_fam"/>
    <property type="match status" value="1"/>
</dbReference>
<evidence type="ECO:0000256" key="1">
    <source>
        <dbReference type="ARBA" id="ARBA00022737"/>
    </source>
</evidence>
<reference evidence="4 5" key="1">
    <citation type="submission" date="2024-08" db="EMBL/GenBank/DDBJ databases">
        <title>Whole-genome sequencing of halo(alkali)philic microorganisms from hypersaline lakes.</title>
        <authorList>
            <person name="Sorokin D.Y."/>
            <person name="Merkel A.Y."/>
            <person name="Messina E."/>
            <person name="Yakimov M."/>
        </authorList>
    </citation>
    <scope>NUCLEOTIDE SEQUENCE [LARGE SCALE GENOMIC DNA]</scope>
    <source>
        <strain evidence="4 5">Cl-TMA</strain>
    </source>
</reference>
<comment type="caution">
    <text evidence="4">The sequence shown here is derived from an EMBL/GenBank/DDBJ whole genome shotgun (WGS) entry which is preliminary data.</text>
</comment>
<dbReference type="SMART" id="SM00722">
    <property type="entry name" value="CASH"/>
    <property type="match status" value="2"/>
</dbReference>
<name>A0ABV4TRT1_9GAMM</name>
<keyword evidence="2" id="KW-0732">Signal</keyword>
<protein>
    <submittedName>
        <fullName evidence="4">Nitrous oxide reductase family maturation protein NosD</fullName>
    </submittedName>
</protein>